<evidence type="ECO:0000313" key="2">
    <source>
        <dbReference type="EMBL" id="MED6282918.1"/>
    </source>
</evidence>
<gene>
    <name evidence="2" type="ORF">CHARACLAT_003359</name>
</gene>
<accession>A0ABU7E6P1</accession>
<reference evidence="2 3" key="1">
    <citation type="submission" date="2021-06" db="EMBL/GenBank/DDBJ databases">
        <authorList>
            <person name="Palmer J.M."/>
        </authorList>
    </citation>
    <scope>NUCLEOTIDE SEQUENCE [LARGE SCALE GENOMIC DNA]</scope>
    <source>
        <strain evidence="2 3">CL_MEX2019</strain>
        <tissue evidence="2">Muscle</tissue>
    </source>
</reference>
<proteinExistence type="predicted"/>
<dbReference type="Proteomes" id="UP001352852">
    <property type="component" value="Unassembled WGS sequence"/>
</dbReference>
<protein>
    <submittedName>
        <fullName evidence="2">Uncharacterized protein</fullName>
    </submittedName>
</protein>
<evidence type="ECO:0000256" key="1">
    <source>
        <dbReference type="SAM" id="MobiDB-lite"/>
    </source>
</evidence>
<comment type="caution">
    <text evidence="2">The sequence shown here is derived from an EMBL/GenBank/DDBJ whole genome shotgun (WGS) entry which is preliminary data.</text>
</comment>
<sequence length="77" mass="8488">MRLIVAVQEANESEPRVKLLGNHTSANTPKKRHNVTPSTPNKCSCRDTSTDTKRKTRDELLLLLHFSGLGTTSQPCG</sequence>
<keyword evidence="3" id="KW-1185">Reference proteome</keyword>
<dbReference type="EMBL" id="JAHUTJ010049329">
    <property type="protein sequence ID" value="MED6282918.1"/>
    <property type="molecule type" value="Genomic_DNA"/>
</dbReference>
<organism evidence="2 3">
    <name type="scientific">Characodon lateralis</name>
    <dbReference type="NCBI Taxonomy" id="208331"/>
    <lineage>
        <taxon>Eukaryota</taxon>
        <taxon>Metazoa</taxon>
        <taxon>Chordata</taxon>
        <taxon>Craniata</taxon>
        <taxon>Vertebrata</taxon>
        <taxon>Euteleostomi</taxon>
        <taxon>Actinopterygii</taxon>
        <taxon>Neopterygii</taxon>
        <taxon>Teleostei</taxon>
        <taxon>Neoteleostei</taxon>
        <taxon>Acanthomorphata</taxon>
        <taxon>Ovalentaria</taxon>
        <taxon>Atherinomorphae</taxon>
        <taxon>Cyprinodontiformes</taxon>
        <taxon>Goodeidae</taxon>
        <taxon>Characodon</taxon>
    </lineage>
</organism>
<name>A0ABU7E6P1_9TELE</name>
<feature type="region of interest" description="Disordered" evidence="1">
    <location>
        <begin position="20"/>
        <end position="51"/>
    </location>
</feature>
<evidence type="ECO:0000313" key="3">
    <source>
        <dbReference type="Proteomes" id="UP001352852"/>
    </source>
</evidence>